<keyword evidence="5" id="KW-0648">Protein biosynthesis</keyword>
<evidence type="ECO:0000256" key="3">
    <source>
        <dbReference type="ARBA" id="ARBA00022741"/>
    </source>
</evidence>
<dbReference type="InterPro" id="IPR004516">
    <property type="entry name" value="HisRS/HisZ"/>
</dbReference>
<feature type="binding site" evidence="8">
    <location>
        <position position="169"/>
    </location>
    <ligand>
        <name>L-histidine</name>
        <dbReference type="ChEBI" id="CHEBI:57595"/>
    </ligand>
</feature>
<feature type="domain" description="Aminoacyl-transfer RNA synthetases class-II family profile" evidence="9">
    <location>
        <begin position="15"/>
        <end position="375"/>
    </location>
</feature>
<comment type="similarity">
    <text evidence="1">Belongs to the class-II aminoacyl-tRNA synthetase family.</text>
</comment>
<dbReference type="GO" id="GO:0004821">
    <property type="term" value="F:histidine-tRNA ligase activity"/>
    <property type="evidence" value="ECO:0007669"/>
    <property type="project" value="UniProtKB-UniRule"/>
</dbReference>
<evidence type="ECO:0000313" key="10">
    <source>
        <dbReference type="EMBL" id="SHK50207.1"/>
    </source>
</evidence>
<dbReference type="PIRSF" id="PIRSF001549">
    <property type="entry name" value="His-tRNA_synth"/>
    <property type="match status" value="1"/>
</dbReference>
<dbReference type="EC" id="6.1.1.21" evidence="2 7"/>
<sequence length="442" mass="50340">MYEMQFDGNMPRCRDTSKFLLKVKKLGRKDILKMKISTVKGTNDYLPREAALRDYLMDEILRTYQSCGFQRIMTPVIEDIENLDKSEGGENLNLIFKVLKRGDKLEKALEAKDEKELCDMGLRYDLTLPLSRYYANNRDKLLSPFKCIQIDRVYRAERPQKGRLREFYQCDIDIIGTTSLTAEVELITTTAQALKNIGVGDFKVKINNRKLLKAILLKAGFQAEELDSVCISIDKLDKVGLDGVKEELGAKEFQAESIEKLSGILATKPFTLEEAEKLCPEEESVKEIRFILDSVKALNSEFNIEYDITLIRGQGYYTGTVFEVESTKFRGAIAGGGRYDNLIGKFLNESVPAVGFSIGFERIFGILTDVGFQIPDRKKQIAVLYEEKDFLGAMEYANGLRKTYNAAMYVKPKKTGKFIDRLQEQGCDGFYIYGQSEEIQFL</sequence>
<comment type="catalytic activity">
    <reaction evidence="6">
        <text>tRNA(His) + L-histidine + ATP = L-histidyl-tRNA(His) + AMP + diphosphate + H(+)</text>
        <dbReference type="Rhea" id="RHEA:17313"/>
        <dbReference type="Rhea" id="RHEA-COMP:9665"/>
        <dbReference type="Rhea" id="RHEA-COMP:9689"/>
        <dbReference type="ChEBI" id="CHEBI:15378"/>
        <dbReference type="ChEBI" id="CHEBI:30616"/>
        <dbReference type="ChEBI" id="CHEBI:33019"/>
        <dbReference type="ChEBI" id="CHEBI:57595"/>
        <dbReference type="ChEBI" id="CHEBI:78442"/>
        <dbReference type="ChEBI" id="CHEBI:78527"/>
        <dbReference type="ChEBI" id="CHEBI:456215"/>
        <dbReference type="EC" id="6.1.1.21"/>
    </reaction>
</comment>
<keyword evidence="10" id="KW-0436">Ligase</keyword>
<evidence type="ECO:0000256" key="7">
    <source>
        <dbReference type="NCBIfam" id="TIGR00442"/>
    </source>
</evidence>
<dbReference type="PROSITE" id="PS50862">
    <property type="entry name" value="AA_TRNA_LIGASE_II"/>
    <property type="match status" value="1"/>
</dbReference>
<evidence type="ECO:0000256" key="4">
    <source>
        <dbReference type="ARBA" id="ARBA00022840"/>
    </source>
</evidence>
<dbReference type="STRING" id="1121322.SAMN02745136_02667"/>
<dbReference type="GO" id="GO:0005524">
    <property type="term" value="F:ATP binding"/>
    <property type="evidence" value="ECO:0007669"/>
    <property type="project" value="UniProtKB-KW"/>
</dbReference>
<proteinExistence type="inferred from homology"/>
<gene>
    <name evidence="10" type="ORF">SAMN02745136_02667</name>
</gene>
<dbReference type="Gene3D" id="3.30.930.10">
    <property type="entry name" value="Bira Bifunctional Protein, Domain 2"/>
    <property type="match status" value="1"/>
</dbReference>
<dbReference type="CDD" id="cd00773">
    <property type="entry name" value="HisRS-like_core"/>
    <property type="match status" value="1"/>
</dbReference>
<evidence type="ECO:0000313" key="11">
    <source>
        <dbReference type="Proteomes" id="UP000184386"/>
    </source>
</evidence>
<dbReference type="InterPro" id="IPR045864">
    <property type="entry name" value="aa-tRNA-synth_II/BPL/LPL"/>
</dbReference>
<dbReference type="GO" id="GO:0140096">
    <property type="term" value="F:catalytic activity, acting on a protein"/>
    <property type="evidence" value="ECO:0007669"/>
    <property type="project" value="UniProtKB-ARBA"/>
</dbReference>
<dbReference type="Proteomes" id="UP000184386">
    <property type="component" value="Unassembled WGS sequence"/>
</dbReference>
<evidence type="ECO:0000256" key="6">
    <source>
        <dbReference type="ARBA" id="ARBA00047639"/>
    </source>
</evidence>
<keyword evidence="11" id="KW-1185">Reference proteome</keyword>
<reference evidence="10 11" key="1">
    <citation type="submission" date="2016-11" db="EMBL/GenBank/DDBJ databases">
        <authorList>
            <person name="Jaros S."/>
            <person name="Januszkiewicz K."/>
            <person name="Wedrychowicz H."/>
        </authorList>
    </citation>
    <scope>NUCLEOTIDE SEQUENCE [LARGE SCALE GENOMIC DNA]</scope>
    <source>
        <strain evidence="10 11">DSM 15929</strain>
    </source>
</reference>
<name>A0A1M6SZU8_9FIRM</name>
<dbReference type="InterPro" id="IPR041715">
    <property type="entry name" value="HisRS-like_core"/>
</dbReference>
<feature type="binding site" evidence="8">
    <location>
        <position position="173"/>
    </location>
    <ligand>
        <name>L-histidine</name>
        <dbReference type="ChEBI" id="CHEBI:57595"/>
    </ligand>
</feature>
<evidence type="ECO:0000256" key="8">
    <source>
        <dbReference type="PIRSR" id="PIRSR001549-1"/>
    </source>
</evidence>
<dbReference type="GO" id="GO:0016740">
    <property type="term" value="F:transferase activity"/>
    <property type="evidence" value="ECO:0007669"/>
    <property type="project" value="UniProtKB-ARBA"/>
</dbReference>
<keyword evidence="10" id="KW-0030">Aminoacyl-tRNA synthetase</keyword>
<evidence type="ECO:0000256" key="5">
    <source>
        <dbReference type="ARBA" id="ARBA00022917"/>
    </source>
</evidence>
<dbReference type="GO" id="GO:0006427">
    <property type="term" value="P:histidyl-tRNA aminoacylation"/>
    <property type="evidence" value="ECO:0007669"/>
    <property type="project" value="UniProtKB-UniRule"/>
</dbReference>
<dbReference type="InterPro" id="IPR006195">
    <property type="entry name" value="aa-tRNA-synth_II"/>
</dbReference>
<evidence type="ECO:0000256" key="2">
    <source>
        <dbReference type="ARBA" id="ARBA00012815"/>
    </source>
</evidence>
<feature type="binding site" evidence="8">
    <location>
        <position position="155"/>
    </location>
    <ligand>
        <name>L-histidine</name>
        <dbReference type="ChEBI" id="CHEBI:57595"/>
    </ligand>
</feature>
<protein>
    <recommendedName>
        <fullName evidence="2 7">Histidine--tRNA ligase</fullName>
        <ecNumber evidence="2 7">6.1.1.21</ecNumber>
    </recommendedName>
</protein>
<dbReference type="Pfam" id="PF13393">
    <property type="entry name" value="tRNA-synt_His"/>
    <property type="match status" value="1"/>
</dbReference>
<dbReference type="AlphaFoldDB" id="A0A1M6SZU8"/>
<evidence type="ECO:0000259" key="9">
    <source>
        <dbReference type="PROSITE" id="PS50862"/>
    </source>
</evidence>
<dbReference type="GO" id="GO:0005737">
    <property type="term" value="C:cytoplasm"/>
    <property type="evidence" value="ECO:0007669"/>
    <property type="project" value="UniProtKB-UniRule"/>
</dbReference>
<evidence type="ECO:0000256" key="1">
    <source>
        <dbReference type="ARBA" id="ARBA00008226"/>
    </source>
</evidence>
<dbReference type="InterPro" id="IPR015807">
    <property type="entry name" value="His-tRNA-ligase"/>
</dbReference>
<accession>A0A1M6SZU8</accession>
<feature type="binding site" evidence="8">
    <location>
        <begin position="316"/>
        <end position="317"/>
    </location>
    <ligand>
        <name>L-histidine</name>
        <dbReference type="ChEBI" id="CHEBI:57595"/>
    </ligand>
</feature>
<dbReference type="EMBL" id="FRAC01000012">
    <property type="protein sequence ID" value="SHK50207.1"/>
    <property type="molecule type" value="Genomic_DNA"/>
</dbReference>
<dbReference type="NCBIfam" id="TIGR00442">
    <property type="entry name" value="hisS"/>
    <property type="match status" value="1"/>
</dbReference>
<dbReference type="SUPFAM" id="SSF55681">
    <property type="entry name" value="Class II aaRS and biotin synthetases"/>
    <property type="match status" value="1"/>
</dbReference>
<feature type="binding site" evidence="8">
    <location>
        <position position="312"/>
    </location>
    <ligand>
        <name>L-histidine</name>
        <dbReference type="ChEBI" id="CHEBI:57595"/>
    </ligand>
</feature>
<dbReference type="PANTHER" id="PTHR11476">
    <property type="entry name" value="HISTIDYL-TRNA SYNTHETASE"/>
    <property type="match status" value="1"/>
</dbReference>
<dbReference type="PANTHER" id="PTHR11476:SF7">
    <property type="entry name" value="HISTIDINE--TRNA LIGASE"/>
    <property type="match status" value="1"/>
</dbReference>
<keyword evidence="3" id="KW-0547">Nucleotide-binding</keyword>
<keyword evidence="4" id="KW-0067">ATP-binding</keyword>
<feature type="binding site" evidence="8">
    <location>
        <begin position="125"/>
        <end position="127"/>
    </location>
    <ligand>
        <name>L-histidine</name>
        <dbReference type="ChEBI" id="CHEBI:57595"/>
    </ligand>
</feature>
<organism evidence="10 11">
    <name type="scientific">Anaerocolumna jejuensis DSM 15929</name>
    <dbReference type="NCBI Taxonomy" id="1121322"/>
    <lineage>
        <taxon>Bacteria</taxon>
        <taxon>Bacillati</taxon>
        <taxon>Bacillota</taxon>
        <taxon>Clostridia</taxon>
        <taxon>Lachnospirales</taxon>
        <taxon>Lachnospiraceae</taxon>
        <taxon>Anaerocolumna</taxon>
    </lineage>
</organism>